<dbReference type="AlphaFoldDB" id="A0AA36FYS5"/>
<keyword evidence="1" id="KW-0812">Transmembrane</keyword>
<gene>
    <name evidence="2" type="ORF">MSPICULIGERA_LOCUS10166</name>
</gene>
<feature type="non-terminal residue" evidence="2">
    <location>
        <position position="126"/>
    </location>
</feature>
<keyword evidence="3" id="KW-1185">Reference proteome</keyword>
<comment type="caution">
    <text evidence="2">The sequence shown here is derived from an EMBL/GenBank/DDBJ whole genome shotgun (WGS) entry which is preliminary data.</text>
</comment>
<evidence type="ECO:0000313" key="2">
    <source>
        <dbReference type="EMBL" id="CAJ0571766.1"/>
    </source>
</evidence>
<evidence type="ECO:0000256" key="1">
    <source>
        <dbReference type="SAM" id="Phobius"/>
    </source>
</evidence>
<accession>A0AA36FYS5</accession>
<evidence type="ECO:0000313" key="3">
    <source>
        <dbReference type="Proteomes" id="UP001177023"/>
    </source>
</evidence>
<keyword evidence="1" id="KW-1133">Transmembrane helix</keyword>
<proteinExistence type="predicted"/>
<keyword evidence="1" id="KW-0472">Membrane</keyword>
<dbReference type="EMBL" id="CATQJA010002581">
    <property type="protein sequence ID" value="CAJ0571766.1"/>
    <property type="molecule type" value="Genomic_DNA"/>
</dbReference>
<feature type="transmembrane region" description="Helical" evidence="1">
    <location>
        <begin position="45"/>
        <end position="65"/>
    </location>
</feature>
<sequence>MSRLDNHWEPGTMRLVLLAAAITFIGQLLFTLFPFFVFAREDPTVFYYQFFMTCCVVGRVMAVIGADSIAPIFLIGLSILACGFSTCVFIIDKGLTLGTALAAFSLSQLLPGALTYAKHTLLLKGA</sequence>
<name>A0AA36FYS5_9BILA</name>
<reference evidence="2" key="1">
    <citation type="submission" date="2023-06" db="EMBL/GenBank/DDBJ databases">
        <authorList>
            <person name="Delattre M."/>
        </authorList>
    </citation>
    <scope>NUCLEOTIDE SEQUENCE</scope>
    <source>
        <strain evidence="2">AF72</strain>
    </source>
</reference>
<feature type="transmembrane region" description="Helical" evidence="1">
    <location>
        <begin position="12"/>
        <end position="39"/>
    </location>
</feature>
<organism evidence="2 3">
    <name type="scientific">Mesorhabditis spiculigera</name>
    <dbReference type="NCBI Taxonomy" id="96644"/>
    <lineage>
        <taxon>Eukaryota</taxon>
        <taxon>Metazoa</taxon>
        <taxon>Ecdysozoa</taxon>
        <taxon>Nematoda</taxon>
        <taxon>Chromadorea</taxon>
        <taxon>Rhabditida</taxon>
        <taxon>Rhabditina</taxon>
        <taxon>Rhabditomorpha</taxon>
        <taxon>Rhabditoidea</taxon>
        <taxon>Rhabditidae</taxon>
        <taxon>Mesorhabditinae</taxon>
        <taxon>Mesorhabditis</taxon>
    </lineage>
</organism>
<dbReference type="Proteomes" id="UP001177023">
    <property type="component" value="Unassembled WGS sequence"/>
</dbReference>
<feature type="transmembrane region" description="Helical" evidence="1">
    <location>
        <begin position="72"/>
        <end position="91"/>
    </location>
</feature>
<feature type="transmembrane region" description="Helical" evidence="1">
    <location>
        <begin position="97"/>
        <end position="117"/>
    </location>
</feature>
<protein>
    <submittedName>
        <fullName evidence="2">Uncharacterized protein</fullName>
    </submittedName>
</protein>